<gene>
    <name evidence="2" type="ORF">BGZ99_004214</name>
</gene>
<dbReference type="EMBL" id="JAAAIP010000260">
    <property type="protein sequence ID" value="KAG0320995.1"/>
    <property type="molecule type" value="Genomic_DNA"/>
</dbReference>
<evidence type="ECO:0000313" key="2">
    <source>
        <dbReference type="EMBL" id="KAG0320995.1"/>
    </source>
</evidence>
<keyword evidence="1" id="KW-1133">Transmembrane helix</keyword>
<reference evidence="2" key="1">
    <citation type="journal article" date="2020" name="Fungal Divers.">
        <title>Resolving the Mortierellaceae phylogeny through synthesis of multi-gene phylogenetics and phylogenomics.</title>
        <authorList>
            <person name="Vandepol N."/>
            <person name="Liber J."/>
            <person name="Desiro A."/>
            <person name="Na H."/>
            <person name="Kennedy M."/>
            <person name="Barry K."/>
            <person name="Grigoriev I.V."/>
            <person name="Miller A.N."/>
            <person name="O'Donnell K."/>
            <person name="Stajich J.E."/>
            <person name="Bonito G."/>
        </authorList>
    </citation>
    <scope>NUCLEOTIDE SEQUENCE</scope>
    <source>
        <strain evidence="2">REB-010B</strain>
    </source>
</reference>
<comment type="caution">
    <text evidence="2">The sequence shown here is derived from an EMBL/GenBank/DDBJ whole genome shotgun (WGS) entry which is preliminary data.</text>
</comment>
<keyword evidence="1" id="KW-0472">Membrane</keyword>
<sequence>MERARELLREVVVRPLRAFVNGVLQYTPFQQLINPRQTAGPNHAVDSALPSIPQSTGGGSLHVMVDMTVAGPDTLKPGLAAVPDASQTGLAATLQPGFAAIPDTFETGLAAVPDAQQTGLLTAPSQDSGQTENTRQCTAHKQTKVLSALLTFLTLCVYLAIQ</sequence>
<proteinExistence type="predicted"/>
<keyword evidence="3" id="KW-1185">Reference proteome</keyword>
<dbReference type="AlphaFoldDB" id="A0A9P6RKE4"/>
<feature type="non-terminal residue" evidence="2">
    <location>
        <position position="162"/>
    </location>
</feature>
<dbReference type="Proteomes" id="UP000738325">
    <property type="component" value="Unassembled WGS sequence"/>
</dbReference>
<accession>A0A9P6RKE4</accession>
<feature type="transmembrane region" description="Helical" evidence="1">
    <location>
        <begin position="145"/>
        <end position="161"/>
    </location>
</feature>
<protein>
    <submittedName>
        <fullName evidence="2">Uncharacterized protein</fullName>
    </submittedName>
</protein>
<keyword evidence="1" id="KW-0812">Transmembrane</keyword>
<evidence type="ECO:0000313" key="3">
    <source>
        <dbReference type="Proteomes" id="UP000738325"/>
    </source>
</evidence>
<evidence type="ECO:0000256" key="1">
    <source>
        <dbReference type="SAM" id="Phobius"/>
    </source>
</evidence>
<organism evidence="2 3">
    <name type="scientific">Dissophora globulifera</name>
    <dbReference type="NCBI Taxonomy" id="979702"/>
    <lineage>
        <taxon>Eukaryota</taxon>
        <taxon>Fungi</taxon>
        <taxon>Fungi incertae sedis</taxon>
        <taxon>Mucoromycota</taxon>
        <taxon>Mortierellomycotina</taxon>
        <taxon>Mortierellomycetes</taxon>
        <taxon>Mortierellales</taxon>
        <taxon>Mortierellaceae</taxon>
        <taxon>Dissophora</taxon>
    </lineage>
</organism>
<name>A0A9P6RKE4_9FUNG</name>